<accession>A0A0B2VM47</accession>
<organism evidence="9 10">
    <name type="scientific">Toxocara canis</name>
    <name type="common">Canine roundworm</name>
    <dbReference type="NCBI Taxonomy" id="6265"/>
    <lineage>
        <taxon>Eukaryota</taxon>
        <taxon>Metazoa</taxon>
        <taxon>Ecdysozoa</taxon>
        <taxon>Nematoda</taxon>
        <taxon>Chromadorea</taxon>
        <taxon>Rhabditida</taxon>
        <taxon>Spirurina</taxon>
        <taxon>Ascaridomorpha</taxon>
        <taxon>Ascaridoidea</taxon>
        <taxon>Toxocaridae</taxon>
        <taxon>Toxocara</taxon>
    </lineage>
</organism>
<dbReference type="InterPro" id="IPR049899">
    <property type="entry name" value="Znf_C2HC_C3H"/>
</dbReference>
<reference evidence="9 10" key="1">
    <citation type="submission" date="2014-11" db="EMBL/GenBank/DDBJ databases">
        <title>Genetic blueprint of the zoonotic pathogen Toxocara canis.</title>
        <authorList>
            <person name="Zhu X.-Q."/>
            <person name="Korhonen P.K."/>
            <person name="Cai H."/>
            <person name="Young N.D."/>
            <person name="Nejsum P."/>
            <person name="von Samson-Himmelstjerna G."/>
            <person name="Boag P.R."/>
            <person name="Tan P."/>
            <person name="Li Q."/>
            <person name="Min J."/>
            <person name="Yang Y."/>
            <person name="Wang X."/>
            <person name="Fang X."/>
            <person name="Hall R.S."/>
            <person name="Hofmann A."/>
            <person name="Sternberg P.W."/>
            <person name="Jex A.R."/>
            <person name="Gasser R.B."/>
        </authorList>
    </citation>
    <scope>NUCLEOTIDE SEQUENCE [LARGE SCALE GENOMIC DNA]</scope>
    <source>
        <strain evidence="9">PN_DK_2014</strain>
    </source>
</reference>
<keyword evidence="10" id="KW-1185">Reference proteome</keyword>
<evidence type="ECO:0000256" key="5">
    <source>
        <dbReference type="ARBA" id="ARBA00022833"/>
    </source>
</evidence>
<evidence type="ECO:0000256" key="4">
    <source>
        <dbReference type="ARBA" id="ARBA00022771"/>
    </source>
</evidence>
<feature type="compositionally biased region" description="Basic and acidic residues" evidence="7">
    <location>
        <begin position="143"/>
        <end position="157"/>
    </location>
</feature>
<evidence type="ECO:0000256" key="7">
    <source>
        <dbReference type="SAM" id="MobiDB-lite"/>
    </source>
</evidence>
<name>A0A0B2VM47_TOXCA</name>
<dbReference type="InterPro" id="IPR026319">
    <property type="entry name" value="ZC2HC1A/B-like"/>
</dbReference>
<comment type="caution">
    <text evidence="9">The sequence shown here is derived from an EMBL/GenBank/DDBJ whole genome shotgun (WGS) entry which is preliminary data.</text>
</comment>
<dbReference type="AlphaFoldDB" id="A0A0B2VM47"/>
<evidence type="ECO:0000256" key="6">
    <source>
        <dbReference type="PROSITE-ProRule" id="PRU01371"/>
    </source>
</evidence>
<proteinExistence type="inferred from homology"/>
<evidence type="ECO:0000256" key="2">
    <source>
        <dbReference type="ARBA" id="ARBA00022723"/>
    </source>
</evidence>
<dbReference type="PROSITE" id="PS52027">
    <property type="entry name" value="ZF_C2HC_C3H"/>
    <property type="match status" value="1"/>
</dbReference>
<feature type="domain" description="C2HC/C3H-type" evidence="8">
    <location>
        <begin position="167"/>
        <end position="196"/>
    </location>
</feature>
<keyword evidence="5" id="KW-0862">Zinc</keyword>
<dbReference type="Proteomes" id="UP000031036">
    <property type="component" value="Unassembled WGS sequence"/>
</dbReference>
<feature type="compositionally biased region" description="Polar residues" evidence="7">
    <location>
        <begin position="265"/>
        <end position="314"/>
    </location>
</feature>
<evidence type="ECO:0000259" key="8">
    <source>
        <dbReference type="PROSITE" id="PS52027"/>
    </source>
</evidence>
<keyword evidence="3" id="KW-0677">Repeat</keyword>
<dbReference type="Pfam" id="PF13913">
    <property type="entry name" value="zf-C2HC_2"/>
    <property type="match status" value="1"/>
</dbReference>
<dbReference type="STRING" id="6265.A0A0B2VM47"/>
<evidence type="ECO:0000313" key="9">
    <source>
        <dbReference type="EMBL" id="KHN84566.1"/>
    </source>
</evidence>
<dbReference type="PANTHER" id="PTHR13555:SF25">
    <property type="entry name" value="ZINC FINGER C2HC DOMAIN-CONTAINING PROTEIN 1A"/>
    <property type="match status" value="1"/>
</dbReference>
<dbReference type="OrthoDB" id="10255185at2759"/>
<evidence type="ECO:0000256" key="3">
    <source>
        <dbReference type="ARBA" id="ARBA00022737"/>
    </source>
</evidence>
<evidence type="ECO:0000313" key="10">
    <source>
        <dbReference type="Proteomes" id="UP000031036"/>
    </source>
</evidence>
<evidence type="ECO:0000256" key="1">
    <source>
        <dbReference type="ARBA" id="ARBA00010843"/>
    </source>
</evidence>
<gene>
    <name evidence="9" type="primary">T03G11.3</name>
    <name evidence="9" type="ORF">Tcan_16821</name>
</gene>
<comment type="similarity">
    <text evidence="1">Belongs to the ZC2HC1 family.</text>
</comment>
<keyword evidence="4 6" id="KW-0863">Zinc-finger</keyword>
<keyword evidence="2" id="KW-0479">Metal-binding</keyword>
<feature type="region of interest" description="Disordered" evidence="7">
    <location>
        <begin position="221"/>
        <end position="321"/>
    </location>
</feature>
<dbReference type="GO" id="GO:0008270">
    <property type="term" value="F:zinc ion binding"/>
    <property type="evidence" value="ECO:0007669"/>
    <property type="project" value="UniProtKB-KW"/>
</dbReference>
<sequence>MPVFASVPRNPNADTTCRNSLRAIYAAMIPYIQFQEKHEPVCKKMSKSRRKVFDSGKQRATGSDVTINDVRNAQREREKLGGTFPRPQTSWREKHETFVNAVSASRQVDYALKTGTPLPPPPKTSVPKVLSVNDLEALVRKHLGSEDNNKQIGDDRSSTITRSVPNDHVQCEYCGRDFNASAAERHIPFCRDQHERKGPMKMSAQAAKPLLSKYNNAAKNAPSWGMAPPTGHSVSSQRGETPPRSRPGRVTTRHASAERERLSAGSRQSPLRATANSAGTAHRSNLPTPIKRSTSAPRVAASSHSQGKLKTPSTIRHPARY</sequence>
<dbReference type="PANTHER" id="PTHR13555">
    <property type="entry name" value="C2H2 ZINC FINGER CGI-62-RELATED"/>
    <property type="match status" value="1"/>
</dbReference>
<dbReference type="EMBL" id="JPKZ01000914">
    <property type="protein sequence ID" value="KHN84566.1"/>
    <property type="molecule type" value="Genomic_DNA"/>
</dbReference>
<feature type="region of interest" description="Disordered" evidence="7">
    <location>
        <begin position="143"/>
        <end position="163"/>
    </location>
</feature>
<protein>
    <submittedName>
        <fullName evidence="9">Zinc finger C2HC domain-containing protein T03G11.3</fullName>
    </submittedName>
</protein>